<accession>A0ACC6V322</accession>
<evidence type="ECO:0000313" key="1">
    <source>
        <dbReference type="EMBL" id="MFB6491361.1"/>
    </source>
</evidence>
<sequence>MSKESLLVQKIRHGTVIDHIPAGRALMVLRILGITGREGTRVALVMNVDSKKLGKKDIVKIEGRELTPDEVDVISAVAPTATINIVRDYEVVAKYKVKPPEVIRGRFKCRNPNCITNQHREPAKPAFVLVKKEPPTFSCWYCGRYHTLEELI</sequence>
<dbReference type="EC" id="2.1.3.2" evidence="1"/>
<evidence type="ECO:0000313" key="2">
    <source>
        <dbReference type="Proteomes" id="UP000033636"/>
    </source>
</evidence>
<gene>
    <name evidence="1" type="primary">pyrI</name>
    <name evidence="1" type="ORF">TU35_009050</name>
</gene>
<comment type="caution">
    <text evidence="1">The sequence shown here is derived from an EMBL/GenBank/DDBJ whole genome shotgun (WGS) entry which is preliminary data.</text>
</comment>
<dbReference type="EMBL" id="JZWT02000030">
    <property type="protein sequence ID" value="MFB6491361.1"/>
    <property type="molecule type" value="Genomic_DNA"/>
</dbReference>
<reference evidence="1" key="1">
    <citation type="submission" date="2024-07" db="EMBL/GenBank/DDBJ databases">
        <title>Metagenome and Metagenome-Assembled Genomes of Archaea from a hot spring from the geothermal field of Los Azufres, Mexico.</title>
        <authorList>
            <person name="Marin-Paredes R."/>
            <person name="Martinez-Romero E."/>
            <person name="Servin-Garciduenas L.E."/>
        </authorList>
    </citation>
    <scope>NUCLEOTIDE SEQUENCE</scope>
</reference>
<protein>
    <submittedName>
        <fullName evidence="1">Aspartate carbamoyltransferase regulatory subunit</fullName>
        <ecNumber evidence="1">2.1.3.2</ecNumber>
    </submittedName>
</protein>
<organism evidence="1 2">
    <name type="scientific">Thermoproteus sp. AZ2</name>
    <dbReference type="NCBI Taxonomy" id="1609232"/>
    <lineage>
        <taxon>Archaea</taxon>
        <taxon>Thermoproteota</taxon>
        <taxon>Thermoprotei</taxon>
        <taxon>Thermoproteales</taxon>
        <taxon>Thermoproteaceae</taxon>
        <taxon>Thermoproteus</taxon>
    </lineage>
</organism>
<name>A0ACC6V322_9CREN</name>
<keyword evidence="1" id="KW-0808">Transferase</keyword>
<dbReference type="Proteomes" id="UP000033636">
    <property type="component" value="Unassembled WGS sequence"/>
</dbReference>
<proteinExistence type="predicted"/>